<feature type="domain" description="TnsA endonuclease N-terminal" evidence="2">
    <location>
        <begin position="74"/>
        <end position="169"/>
    </location>
</feature>
<dbReference type="InterPro" id="IPR036388">
    <property type="entry name" value="WH-like_DNA-bd_sf"/>
</dbReference>
<feature type="domain" description="TnsA endonuclease C-terminal" evidence="1">
    <location>
        <begin position="171"/>
        <end position="254"/>
    </location>
</feature>
<dbReference type="GO" id="GO:0003676">
    <property type="term" value="F:nucleic acid binding"/>
    <property type="evidence" value="ECO:0007669"/>
    <property type="project" value="InterPro"/>
</dbReference>
<gene>
    <name evidence="3" type="primary">tnsA_2</name>
    <name evidence="3" type="ORF">CPAL_23390</name>
</gene>
<dbReference type="Pfam" id="PF08721">
    <property type="entry name" value="Tn7_Tnp_TnsA_C"/>
    <property type="match status" value="1"/>
</dbReference>
<dbReference type="EMBL" id="PVXN01000058">
    <property type="protein sequence ID" value="PRR70118.1"/>
    <property type="molecule type" value="Genomic_DNA"/>
</dbReference>
<dbReference type="Gene3D" id="1.10.10.10">
    <property type="entry name" value="Winged helix-like DNA-binding domain superfamily/Winged helix DNA-binding domain"/>
    <property type="match status" value="1"/>
</dbReference>
<dbReference type="CDD" id="cd22362">
    <property type="entry name" value="TnsA_endonuclease-like"/>
    <property type="match status" value="1"/>
</dbReference>
<proteinExistence type="predicted"/>
<name>A0A2T0AMM2_9CLOT</name>
<comment type="caution">
    <text evidence="3">The sequence shown here is derived from an EMBL/GenBank/DDBJ whole genome shotgun (WGS) entry which is preliminary data.</text>
</comment>
<evidence type="ECO:0000313" key="3">
    <source>
        <dbReference type="EMBL" id="PRR70118.1"/>
    </source>
</evidence>
<sequence>MSRKKKVSMREQMEKKIKKGAGLGTLKMYVPFIKTQDVSSRGRSTRIKSWKTGRVHHFLSDLERDYFLLLEWEDQVLDIREQFPLLPIEMTINIADLIGVRHPTDPKTKEPVVMTTDFLITLKQHNKVFDIARALKYTNELDKYRTIEKFEIERRFWTYKGINWGIVTEMEINATMADNIRELHQSYWLCDDPSFNQKDVDVFYEFFIQMAKTYPELPVIYLTKEFDRKTGCLYGTGIQILKYLLAHKIIKTDMTRKISYRERKLGDFSS</sequence>
<dbReference type="InterPro" id="IPR011335">
    <property type="entry name" value="Restrct_endonuc-II-like"/>
</dbReference>
<dbReference type="InterPro" id="IPR011856">
    <property type="entry name" value="tRNA_endonuc-like_dom_sf"/>
</dbReference>
<organism evidence="3 4">
    <name type="scientific">Clostridium thermopalmarium DSM 5974</name>
    <dbReference type="NCBI Taxonomy" id="1121340"/>
    <lineage>
        <taxon>Bacteria</taxon>
        <taxon>Bacillati</taxon>
        <taxon>Bacillota</taxon>
        <taxon>Clostridia</taxon>
        <taxon>Eubacteriales</taxon>
        <taxon>Clostridiaceae</taxon>
        <taxon>Clostridium</taxon>
    </lineage>
</organism>
<evidence type="ECO:0000259" key="2">
    <source>
        <dbReference type="Pfam" id="PF08722"/>
    </source>
</evidence>
<keyword evidence="4" id="KW-1185">Reference proteome</keyword>
<dbReference type="AlphaFoldDB" id="A0A2T0AMM2"/>
<dbReference type="Pfam" id="PF08722">
    <property type="entry name" value="Tn7_TnsA-like_N"/>
    <property type="match status" value="1"/>
</dbReference>
<protein>
    <submittedName>
        <fullName evidence="3">Transposon Tn7 transposition protein TnsA</fullName>
    </submittedName>
</protein>
<evidence type="ECO:0000259" key="1">
    <source>
        <dbReference type="Pfam" id="PF08721"/>
    </source>
</evidence>
<dbReference type="InterPro" id="IPR014833">
    <property type="entry name" value="TnsA_N"/>
</dbReference>
<dbReference type="SUPFAM" id="SSF52980">
    <property type="entry name" value="Restriction endonuclease-like"/>
    <property type="match status" value="1"/>
</dbReference>
<reference evidence="3 4" key="1">
    <citation type="submission" date="2018-03" db="EMBL/GenBank/DDBJ databases">
        <title>Genome sequence of Clostridium thermopalmarium DSM 5974.</title>
        <authorList>
            <person name="Poehlein A."/>
            <person name="Daniel R."/>
        </authorList>
    </citation>
    <scope>NUCLEOTIDE SEQUENCE [LARGE SCALE GENOMIC DNA]</scope>
    <source>
        <strain evidence="3 4">DSM 5974</strain>
    </source>
</reference>
<evidence type="ECO:0000313" key="4">
    <source>
        <dbReference type="Proteomes" id="UP000239614"/>
    </source>
</evidence>
<dbReference type="OrthoDB" id="5291587at2"/>
<dbReference type="Proteomes" id="UP000239614">
    <property type="component" value="Unassembled WGS sequence"/>
</dbReference>
<dbReference type="RefSeq" id="WP_106024673.1">
    <property type="nucleotide sequence ID" value="NZ_PVXN01000058.1"/>
</dbReference>
<dbReference type="Gene3D" id="3.40.1350.10">
    <property type="match status" value="1"/>
</dbReference>
<accession>A0A2T0AMM2</accession>
<dbReference type="InterPro" id="IPR014832">
    <property type="entry name" value="TnsA_C"/>
</dbReference>